<gene>
    <name evidence="2" type="ORF">JMN32_09865</name>
</gene>
<dbReference type="RefSeq" id="WP_202856149.1">
    <property type="nucleotide sequence ID" value="NZ_JAEUGD010000031.1"/>
</dbReference>
<dbReference type="PANTHER" id="PTHR34406">
    <property type="entry name" value="PROTEIN YCEI"/>
    <property type="match status" value="1"/>
</dbReference>
<protein>
    <submittedName>
        <fullName evidence="2">Polyisoprenoid-binding protein</fullName>
    </submittedName>
</protein>
<evidence type="ECO:0000259" key="1">
    <source>
        <dbReference type="SMART" id="SM00867"/>
    </source>
</evidence>
<name>A0A937FX32_9BACT</name>
<dbReference type="PANTHER" id="PTHR34406:SF1">
    <property type="entry name" value="PROTEIN YCEI"/>
    <property type="match status" value="1"/>
</dbReference>
<dbReference type="Gene3D" id="2.40.128.110">
    <property type="entry name" value="Lipid/polyisoprenoid-binding, YceI-like"/>
    <property type="match status" value="1"/>
</dbReference>
<reference evidence="2" key="1">
    <citation type="submission" date="2021-01" db="EMBL/GenBank/DDBJ databases">
        <title>Fulvivirga kasyanovii gen. nov., sp nov., a novel member of the phylum Bacteroidetes isolated from seawater in a mussel farm.</title>
        <authorList>
            <person name="Zhao L.-H."/>
            <person name="Wang Z.-J."/>
        </authorList>
    </citation>
    <scope>NUCLEOTIDE SEQUENCE</scope>
    <source>
        <strain evidence="2">29W222</strain>
    </source>
</reference>
<dbReference type="InterPro" id="IPR036761">
    <property type="entry name" value="TTHA0802/YceI-like_sf"/>
</dbReference>
<evidence type="ECO:0000313" key="3">
    <source>
        <dbReference type="Proteomes" id="UP000614216"/>
    </source>
</evidence>
<comment type="caution">
    <text evidence="2">The sequence shown here is derived from an EMBL/GenBank/DDBJ whole genome shotgun (WGS) entry which is preliminary data.</text>
</comment>
<proteinExistence type="predicted"/>
<dbReference type="SMART" id="SM00867">
    <property type="entry name" value="YceI"/>
    <property type="match status" value="1"/>
</dbReference>
<organism evidence="2 3">
    <name type="scientific">Fulvivirga marina</name>
    <dbReference type="NCBI Taxonomy" id="2494733"/>
    <lineage>
        <taxon>Bacteria</taxon>
        <taxon>Pseudomonadati</taxon>
        <taxon>Bacteroidota</taxon>
        <taxon>Cytophagia</taxon>
        <taxon>Cytophagales</taxon>
        <taxon>Fulvivirgaceae</taxon>
        <taxon>Fulvivirga</taxon>
    </lineage>
</organism>
<dbReference type="Proteomes" id="UP000614216">
    <property type="component" value="Unassembled WGS sequence"/>
</dbReference>
<dbReference type="AlphaFoldDB" id="A0A937FX32"/>
<dbReference type="InterPro" id="IPR007372">
    <property type="entry name" value="Lipid/polyisoprenoid-bd_YceI"/>
</dbReference>
<feature type="domain" description="Lipid/polyisoprenoid-binding YceI-like" evidence="1">
    <location>
        <begin position="9"/>
        <end position="178"/>
    </location>
</feature>
<dbReference type="SUPFAM" id="SSF101874">
    <property type="entry name" value="YceI-like"/>
    <property type="match status" value="1"/>
</dbReference>
<dbReference type="Pfam" id="PF04264">
    <property type="entry name" value="YceI"/>
    <property type="match status" value="1"/>
</dbReference>
<accession>A0A937FX32</accession>
<dbReference type="EMBL" id="JAEUGD010000031">
    <property type="protein sequence ID" value="MBL6446617.1"/>
    <property type="molecule type" value="Genomic_DNA"/>
</dbReference>
<sequence length="180" mass="20114">METTQLVKTWTIDPTHSEIHFKVKHMMVSTVTGSFDEFSGTVKSENDDFSDAEIEFSAGIDSVNTKNSDRDAHLKSDDFFNAAEYPELKFISSSFVKQGEDEYKLKGYLTIRDITKEVELDVLFNGQAVDPYGNTKAGFEITGKINRKDFGLKWSAVTEAGSIVVGDQIRLDLNVQLILG</sequence>
<evidence type="ECO:0000313" key="2">
    <source>
        <dbReference type="EMBL" id="MBL6446617.1"/>
    </source>
</evidence>
<keyword evidence="3" id="KW-1185">Reference proteome</keyword>